<evidence type="ECO:0000313" key="1">
    <source>
        <dbReference type="EMBL" id="CAH2011127.1"/>
    </source>
</evidence>
<organism evidence="1 2">
    <name type="scientific">Acanthoscelides obtectus</name>
    <name type="common">Bean weevil</name>
    <name type="synonym">Bruchus obtectus</name>
    <dbReference type="NCBI Taxonomy" id="200917"/>
    <lineage>
        <taxon>Eukaryota</taxon>
        <taxon>Metazoa</taxon>
        <taxon>Ecdysozoa</taxon>
        <taxon>Arthropoda</taxon>
        <taxon>Hexapoda</taxon>
        <taxon>Insecta</taxon>
        <taxon>Pterygota</taxon>
        <taxon>Neoptera</taxon>
        <taxon>Endopterygota</taxon>
        <taxon>Coleoptera</taxon>
        <taxon>Polyphaga</taxon>
        <taxon>Cucujiformia</taxon>
        <taxon>Chrysomeloidea</taxon>
        <taxon>Chrysomelidae</taxon>
        <taxon>Bruchinae</taxon>
        <taxon>Bruchini</taxon>
        <taxon>Acanthoscelides</taxon>
    </lineage>
</organism>
<reference evidence="1" key="1">
    <citation type="submission" date="2022-03" db="EMBL/GenBank/DDBJ databases">
        <authorList>
            <person name="Sayadi A."/>
        </authorList>
    </citation>
    <scope>NUCLEOTIDE SEQUENCE</scope>
</reference>
<accession>A0A9P0Q527</accession>
<comment type="caution">
    <text evidence="1">The sequence shown here is derived from an EMBL/GenBank/DDBJ whole genome shotgun (WGS) entry which is preliminary data.</text>
</comment>
<dbReference type="Proteomes" id="UP001152888">
    <property type="component" value="Unassembled WGS sequence"/>
</dbReference>
<sequence length="30" mass="3286">MPSLLISEHNPLGMCLQKTHTKSIHSTSPP</sequence>
<evidence type="ECO:0000313" key="2">
    <source>
        <dbReference type="Proteomes" id="UP001152888"/>
    </source>
</evidence>
<protein>
    <submittedName>
        <fullName evidence="1">Uncharacterized protein</fullName>
    </submittedName>
</protein>
<dbReference type="AlphaFoldDB" id="A0A9P0Q527"/>
<proteinExistence type="predicted"/>
<name>A0A9P0Q527_ACAOB</name>
<keyword evidence="2" id="KW-1185">Reference proteome</keyword>
<dbReference type="EMBL" id="CAKOFQ010008038">
    <property type="protein sequence ID" value="CAH2011127.1"/>
    <property type="molecule type" value="Genomic_DNA"/>
</dbReference>
<gene>
    <name evidence="1" type="ORF">ACAOBT_LOCUS31984</name>
</gene>